<keyword evidence="2" id="KW-0472">Membrane</keyword>
<evidence type="ECO:0000313" key="5">
    <source>
        <dbReference type="EMBL" id="EQD32680.1"/>
    </source>
</evidence>
<dbReference type="EMBL" id="AUZZ01009732">
    <property type="protein sequence ID" value="EQD32680.1"/>
    <property type="molecule type" value="Genomic_DNA"/>
</dbReference>
<dbReference type="PANTHER" id="PTHR40980">
    <property type="entry name" value="PLUG DOMAIN-CONTAINING PROTEIN"/>
    <property type="match status" value="1"/>
</dbReference>
<accession>T0ZS86</accession>
<dbReference type="InterPro" id="IPR036942">
    <property type="entry name" value="Beta-barrel_TonB_sf"/>
</dbReference>
<dbReference type="GO" id="GO:0009279">
    <property type="term" value="C:cell outer membrane"/>
    <property type="evidence" value="ECO:0007669"/>
    <property type="project" value="UniProtKB-SubCell"/>
</dbReference>
<feature type="non-terminal residue" evidence="5">
    <location>
        <position position="242"/>
    </location>
</feature>
<dbReference type="SUPFAM" id="SSF56935">
    <property type="entry name" value="Porins"/>
    <property type="match status" value="1"/>
</dbReference>
<evidence type="ECO:0000259" key="4">
    <source>
        <dbReference type="Pfam" id="PF00593"/>
    </source>
</evidence>
<reference evidence="5" key="1">
    <citation type="submission" date="2013-08" db="EMBL/GenBank/DDBJ databases">
        <authorList>
            <person name="Mendez C."/>
            <person name="Richter M."/>
            <person name="Ferrer M."/>
            <person name="Sanchez J."/>
        </authorList>
    </citation>
    <scope>NUCLEOTIDE SEQUENCE</scope>
</reference>
<dbReference type="InterPro" id="IPR000531">
    <property type="entry name" value="Beta-barrel_TonB"/>
</dbReference>
<dbReference type="PANTHER" id="PTHR40980:SF3">
    <property type="entry name" value="TONB-DEPENDENT RECEPTOR-LIKE BETA-BARREL DOMAIN-CONTAINING PROTEIN"/>
    <property type="match status" value="1"/>
</dbReference>
<comment type="subcellular location">
    <subcellularLocation>
        <location evidence="1">Cell outer membrane</location>
    </subcellularLocation>
</comment>
<keyword evidence="3" id="KW-0998">Cell outer membrane</keyword>
<organism evidence="5">
    <name type="scientific">mine drainage metagenome</name>
    <dbReference type="NCBI Taxonomy" id="410659"/>
    <lineage>
        <taxon>unclassified sequences</taxon>
        <taxon>metagenomes</taxon>
        <taxon>ecological metagenomes</taxon>
    </lineage>
</organism>
<sequence length="242" mass="26554">PTFVNIRNSHTEFLPSLNTRLTLNHGLYLRFTVSRSITRPTFAELNPSVTLNTPGPTLLGAGTGGNPNLGSITSNNFNLAMEWYFARVGSVTGTLFYSGINGYIQTYAQNEVVNGLRYNVSRPRNTGSGGLYGAEFAYQQFFKFVPHWLRGIGAQVNYTYIDAHTESPPLDPATLEPTGNGAGVSVQQSLVNVSRNSFNMVAMYERRRISLTLAYNWRSSFVDSYNNGAELAGAADGDRQAD</sequence>
<dbReference type="Gene3D" id="2.40.170.20">
    <property type="entry name" value="TonB-dependent receptor, beta-barrel domain"/>
    <property type="match status" value="1"/>
</dbReference>
<protein>
    <submittedName>
        <fullName evidence="5">TonB-dependent receptor</fullName>
    </submittedName>
</protein>
<keyword evidence="5" id="KW-0675">Receptor</keyword>
<dbReference type="Pfam" id="PF00593">
    <property type="entry name" value="TonB_dep_Rec_b-barrel"/>
    <property type="match status" value="1"/>
</dbReference>
<comment type="caution">
    <text evidence="5">The sequence shown here is derived from an EMBL/GenBank/DDBJ whole genome shotgun (WGS) entry which is preliminary data.</text>
</comment>
<evidence type="ECO:0000256" key="3">
    <source>
        <dbReference type="ARBA" id="ARBA00023237"/>
    </source>
</evidence>
<proteinExistence type="predicted"/>
<evidence type="ECO:0000256" key="1">
    <source>
        <dbReference type="ARBA" id="ARBA00004442"/>
    </source>
</evidence>
<reference evidence="5" key="2">
    <citation type="journal article" date="2014" name="ISME J.">
        <title>Microbial stratification in low pH oxic and suboxic macroscopic growths along an acid mine drainage.</title>
        <authorList>
            <person name="Mendez-Garcia C."/>
            <person name="Mesa V."/>
            <person name="Sprenger R.R."/>
            <person name="Richter M."/>
            <person name="Diez M.S."/>
            <person name="Solano J."/>
            <person name="Bargiela R."/>
            <person name="Golyshina O.V."/>
            <person name="Manteca A."/>
            <person name="Ramos J.L."/>
            <person name="Gallego J.R."/>
            <person name="Llorente I."/>
            <person name="Martins Dos Santos V.A."/>
            <person name="Jensen O.N."/>
            <person name="Pelaez A.I."/>
            <person name="Sanchez J."/>
            <person name="Ferrer M."/>
        </authorList>
    </citation>
    <scope>NUCLEOTIDE SEQUENCE</scope>
</reference>
<gene>
    <name evidence="5" type="ORF">B2A_13438</name>
</gene>
<dbReference type="AlphaFoldDB" id="T0ZS86"/>
<name>T0ZS86_9ZZZZ</name>
<feature type="non-terminal residue" evidence="5">
    <location>
        <position position="1"/>
    </location>
</feature>
<evidence type="ECO:0000256" key="2">
    <source>
        <dbReference type="ARBA" id="ARBA00023136"/>
    </source>
</evidence>
<feature type="domain" description="TonB-dependent receptor-like beta-barrel" evidence="4">
    <location>
        <begin position="6"/>
        <end position="225"/>
    </location>
</feature>